<dbReference type="InterPro" id="IPR001313">
    <property type="entry name" value="Pumilio_RNA-bd_rpt"/>
</dbReference>
<dbReference type="Pfam" id="PF00806">
    <property type="entry name" value="PUF"/>
    <property type="match status" value="8"/>
</dbReference>
<feature type="compositionally biased region" description="Polar residues" evidence="3">
    <location>
        <begin position="950"/>
        <end position="959"/>
    </location>
</feature>
<reference evidence="5" key="1">
    <citation type="submission" date="2021-01" db="EMBL/GenBank/DDBJ databases">
        <authorList>
            <person name="Corre E."/>
            <person name="Pelletier E."/>
            <person name="Niang G."/>
            <person name="Scheremetjew M."/>
            <person name="Finn R."/>
            <person name="Kale V."/>
            <person name="Holt S."/>
            <person name="Cochrane G."/>
            <person name="Meng A."/>
            <person name="Brown T."/>
            <person name="Cohen L."/>
        </authorList>
    </citation>
    <scope>NUCLEOTIDE SEQUENCE</scope>
    <source>
        <strain evidence="5">Grunow 1884</strain>
    </source>
</reference>
<dbReference type="GO" id="GO:0005737">
    <property type="term" value="C:cytoplasm"/>
    <property type="evidence" value="ECO:0007669"/>
    <property type="project" value="TreeGrafter"/>
</dbReference>
<feature type="repeat" description="Pumilio" evidence="2">
    <location>
        <begin position="840"/>
        <end position="877"/>
    </location>
</feature>
<feature type="repeat" description="Pumilio" evidence="2">
    <location>
        <begin position="696"/>
        <end position="731"/>
    </location>
</feature>
<sequence length="1008" mass="107826">MGSMPPSADSGSMQTMSPPPKKNEPRGNASFANDSVASLGAALAGVSVGSCEMPRNGVNSAGVFVGKSVGQLVEGNAGSRALLAAGGGGWGRSSDAGGTMIGGNAGFVSSYYGKNDQPINGGGMLQRNAPGVVAGEISDPFPNKMPSVFASAGSAIYDEHLHKAGAVPTSLPGRGHGIDLILSRSPSQSLGEDFLKLKQNTFVGGQVHEGALKNPPGLSHAINTGGNAILPPGFAIPQSHRQRNSSPSASVIGTSESSRSVSPVLRRSGNESGFSGFQGHEPLPHPFLPGVPRQHVSDGLQHSGFVEERKMTPNGPILPADNQQVHWNHGMKPSQAAIGLSQSQYPRMTGSPMGHGQPLSQSMPLQLPSQSGEPAQHQPPAQQLFYMAVPTQDGRQVLQPVQILPASSSSGLVTLSGTNLQGQHIQGQHGQAQPVVLMPATQPSTSSNDTPNSKKQGNRRNKGYGQSGHQRGAGHKQQQYGDAVATARDHQVPSSYLYSNTGASNGTGREEHQQQSHQKLVNNGLPAYTQGDIYPGSNRTTPSNSQRTSPRTSPTPNDFVASLYASPQRPPLNDLLGHVRRLSRDQVGCRLLQQALDEEGPMAASLILNEGLSFWGEAMVDPFGNYLFQKIAEKVSVEERILLVKSVSSRLVNASLNLHGTRSVQKVVELCAADEVALVAHGHRLPETAAELMTRSLAPAAARLCIDSHGNHVIQRILLKLPYHQSQFVFDAVAASVGDVARHRHGCCVIQRCLDSPPSEARSHLVCRIVEKALELMQDAYGNYVVQYVLDVCGDDDVHAVCESVVGKVNLLAIQKFSSNVMEKCLERCTDRVREHYLNELSDPEKIRELMMDPFGNYVIQRALAVATHAQAVRLVEAMRIHLSSQPGNNGQGSGGIRNTAGGRRIMAKICRRFPNFSASEGVPGAEQQMYQSNKQGGRQGHRNQRQQHSSVSPQSSMGNKRVNLQDRRSDHQQYQVLHQQNLPVAAASVAAYPIGMNNGNMMFPHSM</sequence>
<feature type="repeat" description="Pumilio" evidence="2">
    <location>
        <begin position="574"/>
        <end position="609"/>
    </location>
</feature>
<feature type="repeat" description="Pumilio" evidence="2">
    <location>
        <begin position="768"/>
        <end position="803"/>
    </location>
</feature>
<dbReference type="InterPro" id="IPR016024">
    <property type="entry name" value="ARM-type_fold"/>
</dbReference>
<evidence type="ECO:0000256" key="2">
    <source>
        <dbReference type="PROSITE-ProRule" id="PRU00317"/>
    </source>
</evidence>
<dbReference type="PANTHER" id="PTHR12537">
    <property type="entry name" value="RNA BINDING PROTEIN PUMILIO-RELATED"/>
    <property type="match status" value="1"/>
</dbReference>
<feature type="repeat" description="Pumilio" evidence="2">
    <location>
        <begin position="732"/>
        <end position="767"/>
    </location>
</feature>
<feature type="compositionally biased region" description="Low complexity" evidence="3">
    <location>
        <begin position="255"/>
        <end position="267"/>
    </location>
</feature>
<feature type="compositionally biased region" description="Polar residues" evidence="3">
    <location>
        <begin position="244"/>
        <end position="254"/>
    </location>
</feature>
<gene>
    <name evidence="5" type="ORF">OSIN01602_LOCUS19825</name>
</gene>
<feature type="region of interest" description="Disordered" evidence="3">
    <location>
        <begin position="347"/>
        <end position="378"/>
    </location>
</feature>
<feature type="compositionally biased region" description="Polar residues" evidence="3">
    <location>
        <begin position="492"/>
        <end position="507"/>
    </location>
</feature>
<feature type="compositionally biased region" description="Polar residues" evidence="3">
    <location>
        <begin position="537"/>
        <end position="556"/>
    </location>
</feature>
<dbReference type="GO" id="GO:0003729">
    <property type="term" value="F:mRNA binding"/>
    <property type="evidence" value="ECO:0007669"/>
    <property type="project" value="TreeGrafter"/>
</dbReference>
<accession>A0A7S2A6L3</accession>
<dbReference type="InterPro" id="IPR033712">
    <property type="entry name" value="Pumilio_RNA-bd"/>
</dbReference>
<keyword evidence="1" id="KW-0677">Repeat</keyword>
<dbReference type="Gene3D" id="1.25.10.10">
    <property type="entry name" value="Leucine-rich Repeat Variant"/>
    <property type="match status" value="1"/>
</dbReference>
<dbReference type="InterPro" id="IPR011989">
    <property type="entry name" value="ARM-like"/>
</dbReference>
<dbReference type="InterPro" id="IPR033133">
    <property type="entry name" value="PUM-HD"/>
</dbReference>
<dbReference type="PROSITE" id="PS50303">
    <property type="entry name" value="PUM_HD"/>
    <property type="match status" value="1"/>
</dbReference>
<protein>
    <recommendedName>
        <fullName evidence="4">PUM-HD domain-containing protein</fullName>
    </recommendedName>
</protein>
<dbReference type="PROSITE" id="PS50302">
    <property type="entry name" value="PUM"/>
    <property type="match status" value="6"/>
</dbReference>
<dbReference type="EMBL" id="HBGO01034294">
    <property type="protein sequence ID" value="CAD9359259.1"/>
    <property type="molecule type" value="Transcribed_RNA"/>
</dbReference>
<dbReference type="PANTHER" id="PTHR12537:SF13">
    <property type="entry name" value="PUMILIO HOMOLOGY DOMAIN FAMILY MEMBER 4"/>
    <property type="match status" value="1"/>
</dbReference>
<feature type="compositionally biased region" description="Low complexity" evidence="3">
    <location>
        <begin position="357"/>
        <end position="371"/>
    </location>
</feature>
<dbReference type="SMART" id="SM00025">
    <property type="entry name" value="Pumilio"/>
    <property type="match status" value="8"/>
</dbReference>
<feature type="region of interest" description="Disordered" evidence="3">
    <location>
        <begin position="1"/>
        <end position="32"/>
    </location>
</feature>
<feature type="region of interest" description="Disordered" evidence="3">
    <location>
        <begin position="440"/>
        <end position="559"/>
    </location>
</feature>
<dbReference type="FunFam" id="1.25.10.10:FF:000237">
    <property type="entry name" value="Pumilio homolog 9"/>
    <property type="match status" value="1"/>
</dbReference>
<organism evidence="5">
    <name type="scientific">Trieres chinensis</name>
    <name type="common">Marine centric diatom</name>
    <name type="synonym">Odontella sinensis</name>
    <dbReference type="NCBI Taxonomy" id="1514140"/>
    <lineage>
        <taxon>Eukaryota</taxon>
        <taxon>Sar</taxon>
        <taxon>Stramenopiles</taxon>
        <taxon>Ochrophyta</taxon>
        <taxon>Bacillariophyta</taxon>
        <taxon>Mediophyceae</taxon>
        <taxon>Biddulphiophycidae</taxon>
        <taxon>Eupodiscales</taxon>
        <taxon>Parodontellaceae</taxon>
        <taxon>Trieres</taxon>
    </lineage>
</organism>
<name>A0A7S2A6L3_TRICV</name>
<evidence type="ECO:0000259" key="4">
    <source>
        <dbReference type="PROSITE" id="PS50303"/>
    </source>
</evidence>
<proteinExistence type="predicted"/>
<evidence type="ECO:0000256" key="1">
    <source>
        <dbReference type="ARBA" id="ARBA00022737"/>
    </source>
</evidence>
<evidence type="ECO:0000313" key="5">
    <source>
        <dbReference type="EMBL" id="CAD9359259.1"/>
    </source>
</evidence>
<feature type="repeat" description="Pumilio" evidence="2">
    <location>
        <begin position="804"/>
        <end position="839"/>
    </location>
</feature>
<dbReference type="SUPFAM" id="SSF48371">
    <property type="entry name" value="ARM repeat"/>
    <property type="match status" value="1"/>
</dbReference>
<feature type="compositionally biased region" description="Polar residues" evidence="3">
    <location>
        <begin position="441"/>
        <end position="455"/>
    </location>
</feature>
<dbReference type="GO" id="GO:0010608">
    <property type="term" value="P:post-transcriptional regulation of gene expression"/>
    <property type="evidence" value="ECO:0007669"/>
    <property type="project" value="TreeGrafter"/>
</dbReference>
<dbReference type="CDD" id="cd07920">
    <property type="entry name" value="Pumilio"/>
    <property type="match status" value="1"/>
</dbReference>
<dbReference type="AlphaFoldDB" id="A0A7S2A6L3"/>
<feature type="region of interest" description="Disordered" evidence="3">
    <location>
        <begin position="932"/>
        <end position="973"/>
    </location>
</feature>
<evidence type="ECO:0000256" key="3">
    <source>
        <dbReference type="SAM" id="MobiDB-lite"/>
    </source>
</evidence>
<feature type="region of interest" description="Disordered" evidence="3">
    <location>
        <begin position="214"/>
        <end position="279"/>
    </location>
</feature>
<feature type="domain" description="PUM-HD" evidence="4">
    <location>
        <begin position="551"/>
        <end position="914"/>
    </location>
</feature>